<protein>
    <submittedName>
        <fullName evidence="2">DUF2177 family protein</fullName>
    </submittedName>
</protein>
<dbReference type="RefSeq" id="WP_275631001.1">
    <property type="nucleotide sequence ID" value="NZ_JARGYD010000001.1"/>
</dbReference>
<dbReference type="InterPro" id="IPR018687">
    <property type="entry name" value="DUF2177_membr"/>
</dbReference>
<dbReference type="Pfam" id="PF09945">
    <property type="entry name" value="DUF2177"/>
    <property type="match status" value="1"/>
</dbReference>
<feature type="transmembrane region" description="Helical" evidence="1">
    <location>
        <begin position="74"/>
        <end position="97"/>
    </location>
</feature>
<name>A0ABV7GX58_9RHOB</name>
<dbReference type="EMBL" id="JBHRTB010000010">
    <property type="protein sequence ID" value="MFC3143727.1"/>
    <property type="molecule type" value="Genomic_DNA"/>
</dbReference>
<evidence type="ECO:0000256" key="1">
    <source>
        <dbReference type="SAM" id="Phobius"/>
    </source>
</evidence>
<dbReference type="Proteomes" id="UP001595632">
    <property type="component" value="Unassembled WGS sequence"/>
</dbReference>
<accession>A0ABV7GX58</accession>
<keyword evidence="1" id="KW-0812">Transmembrane</keyword>
<reference evidence="3" key="1">
    <citation type="journal article" date="2019" name="Int. J. Syst. Evol. Microbiol.">
        <title>The Global Catalogue of Microorganisms (GCM) 10K type strain sequencing project: providing services to taxonomists for standard genome sequencing and annotation.</title>
        <authorList>
            <consortium name="The Broad Institute Genomics Platform"/>
            <consortium name="The Broad Institute Genome Sequencing Center for Infectious Disease"/>
            <person name="Wu L."/>
            <person name="Ma J."/>
        </authorList>
    </citation>
    <scope>NUCLEOTIDE SEQUENCE [LARGE SCALE GENOMIC DNA]</scope>
    <source>
        <strain evidence="3">KCTC 52366</strain>
    </source>
</reference>
<feature type="transmembrane region" description="Helical" evidence="1">
    <location>
        <begin position="6"/>
        <end position="26"/>
    </location>
</feature>
<keyword evidence="1" id="KW-0472">Membrane</keyword>
<organism evidence="2 3">
    <name type="scientific">Psychromarinibacter halotolerans</name>
    <dbReference type="NCBI Taxonomy" id="1775175"/>
    <lineage>
        <taxon>Bacteria</taxon>
        <taxon>Pseudomonadati</taxon>
        <taxon>Pseudomonadota</taxon>
        <taxon>Alphaproteobacteria</taxon>
        <taxon>Rhodobacterales</taxon>
        <taxon>Paracoccaceae</taxon>
        <taxon>Psychromarinibacter</taxon>
    </lineage>
</organism>
<gene>
    <name evidence="2" type="ORF">ACFOGP_13475</name>
</gene>
<feature type="transmembrane region" description="Helical" evidence="1">
    <location>
        <begin position="38"/>
        <end position="62"/>
    </location>
</feature>
<proteinExistence type="predicted"/>
<evidence type="ECO:0000313" key="3">
    <source>
        <dbReference type="Proteomes" id="UP001595632"/>
    </source>
</evidence>
<comment type="caution">
    <text evidence="2">The sequence shown here is derived from an EMBL/GenBank/DDBJ whole genome shotgun (WGS) entry which is preliminary data.</text>
</comment>
<keyword evidence="3" id="KW-1185">Reference proteome</keyword>
<sequence>MTFLILYATTCAIFLALDAVGLTLMIRPAFERHIGDLLAFRLAPAAVFYLFYVAVLCWLVTWPAMTGDVPLSRLVLNAALFGAVAYGTYEFTNLATLKPWHWSMVALDLTWGTLLTTVAAVGGVTITRAFT</sequence>
<keyword evidence="1" id="KW-1133">Transmembrane helix</keyword>
<evidence type="ECO:0000313" key="2">
    <source>
        <dbReference type="EMBL" id="MFC3143727.1"/>
    </source>
</evidence>
<feature type="transmembrane region" description="Helical" evidence="1">
    <location>
        <begin position="109"/>
        <end position="130"/>
    </location>
</feature>